<name>A0A225VX16_9STRA</name>
<comment type="caution">
    <text evidence="1">The sequence shown here is derived from an EMBL/GenBank/DDBJ whole genome shotgun (WGS) entry which is preliminary data.</text>
</comment>
<dbReference type="EMBL" id="NBNE01002912">
    <property type="protein sequence ID" value="OWZ09100.1"/>
    <property type="molecule type" value="Genomic_DNA"/>
</dbReference>
<reference evidence="2" key="1">
    <citation type="submission" date="2017-03" db="EMBL/GenBank/DDBJ databases">
        <title>Phytopthora megakarya and P. palmivora, two closely related causual agents of cacao black pod achieved similar genome size and gene model numbers by different mechanisms.</title>
        <authorList>
            <person name="Ali S."/>
            <person name="Shao J."/>
            <person name="Larry D.J."/>
            <person name="Kronmiller B."/>
            <person name="Shen D."/>
            <person name="Strem M.D."/>
            <person name="Melnick R.L."/>
            <person name="Guiltinan M.J."/>
            <person name="Tyler B.M."/>
            <person name="Meinhardt L.W."/>
            <person name="Bailey B.A."/>
        </authorList>
    </citation>
    <scope>NUCLEOTIDE SEQUENCE [LARGE SCALE GENOMIC DNA]</scope>
    <source>
        <strain evidence="2">zdho120</strain>
    </source>
</reference>
<dbReference type="Proteomes" id="UP000198211">
    <property type="component" value="Unassembled WGS sequence"/>
</dbReference>
<gene>
    <name evidence="1" type="ORF">PHMEG_00018250</name>
</gene>
<keyword evidence="1" id="KW-0378">Hydrolase</keyword>
<sequence length="94" mass="10763">MAMILPCPHVIAYRKYANLPGSVSPMSRIDKRCVDEYCKNTEFGFSPSEDPDRSQRILTPAQRYRDVTRALQLISSEIADIDDQSELNKMLLLE</sequence>
<evidence type="ECO:0000313" key="1">
    <source>
        <dbReference type="EMBL" id="OWZ09100.1"/>
    </source>
</evidence>
<accession>A0A225VX16</accession>
<dbReference type="GO" id="GO:0008233">
    <property type="term" value="F:peptidase activity"/>
    <property type="evidence" value="ECO:0007669"/>
    <property type="project" value="UniProtKB-KW"/>
</dbReference>
<proteinExistence type="predicted"/>
<keyword evidence="1" id="KW-0645">Protease</keyword>
<protein>
    <submittedName>
        <fullName evidence="1">SUMO protease</fullName>
    </submittedName>
</protein>
<dbReference type="AlphaFoldDB" id="A0A225VX16"/>
<keyword evidence="2" id="KW-1185">Reference proteome</keyword>
<organism evidence="1 2">
    <name type="scientific">Phytophthora megakarya</name>
    <dbReference type="NCBI Taxonomy" id="4795"/>
    <lineage>
        <taxon>Eukaryota</taxon>
        <taxon>Sar</taxon>
        <taxon>Stramenopiles</taxon>
        <taxon>Oomycota</taxon>
        <taxon>Peronosporomycetes</taxon>
        <taxon>Peronosporales</taxon>
        <taxon>Peronosporaceae</taxon>
        <taxon>Phytophthora</taxon>
    </lineage>
</organism>
<evidence type="ECO:0000313" key="2">
    <source>
        <dbReference type="Proteomes" id="UP000198211"/>
    </source>
</evidence>
<dbReference type="GO" id="GO:0006508">
    <property type="term" value="P:proteolysis"/>
    <property type="evidence" value="ECO:0007669"/>
    <property type="project" value="UniProtKB-KW"/>
</dbReference>